<dbReference type="Gene3D" id="3.40.50.1820">
    <property type="entry name" value="alpha/beta hydrolase"/>
    <property type="match status" value="1"/>
</dbReference>
<dbReference type="KEGG" id="rpod:E0E05_06160"/>
<evidence type="ECO:0000313" key="3">
    <source>
        <dbReference type="Proteomes" id="UP000293719"/>
    </source>
</evidence>
<dbReference type="Pfam" id="PF12697">
    <property type="entry name" value="Abhydrolase_6"/>
    <property type="match status" value="1"/>
</dbReference>
<protein>
    <submittedName>
        <fullName evidence="2">Alpha/beta hydrolase</fullName>
    </submittedName>
</protein>
<keyword evidence="3" id="KW-1185">Reference proteome</keyword>
<sequence>MPADFDNGESIFVSARDGLRLHVRAFGPRHGNRMPLICLPGLSRNSRDFLGLAAHFANHPKAPRRVYAMDFRGRGLSGYDANWRNYNVMTEAEDVLSVLAALDIDRAVFVGTSRGGLVTMLLTAMRPGAIGAAILNDIGPAIEGAGLIQIRLYLKQLPQPHGWAEAVETQKVVMARAFTSLTEDDWRFEAHARFREIDGAIRPDHDPALVRTLTAIDPGDRLPTVWPQFAGLRSVPTLLLRGENSTLLSEETTGRMAAIHPALTRVDIAGQGHAPMLHTPQPLAAIEAFVGRLR</sequence>
<dbReference type="EMBL" id="CP036532">
    <property type="protein sequence ID" value="QBK30219.1"/>
    <property type="molecule type" value="Genomic_DNA"/>
</dbReference>
<organism evidence="2 3">
    <name type="scientific">Roseitalea porphyridii</name>
    <dbReference type="NCBI Taxonomy" id="1852022"/>
    <lineage>
        <taxon>Bacteria</taxon>
        <taxon>Pseudomonadati</taxon>
        <taxon>Pseudomonadota</taxon>
        <taxon>Alphaproteobacteria</taxon>
        <taxon>Hyphomicrobiales</taxon>
        <taxon>Ahrensiaceae</taxon>
        <taxon>Roseitalea</taxon>
    </lineage>
</organism>
<dbReference type="PANTHER" id="PTHR43194:SF2">
    <property type="entry name" value="PEROXISOMAL MEMBRANE PROTEIN LPX1"/>
    <property type="match status" value="1"/>
</dbReference>
<dbReference type="InterPro" id="IPR029058">
    <property type="entry name" value="AB_hydrolase_fold"/>
</dbReference>
<dbReference type="GeneID" id="90766875"/>
<dbReference type="InterPro" id="IPR050228">
    <property type="entry name" value="Carboxylesterase_BioH"/>
</dbReference>
<dbReference type="OrthoDB" id="9791366at2"/>
<dbReference type="InterPro" id="IPR000073">
    <property type="entry name" value="AB_hydrolase_1"/>
</dbReference>
<keyword evidence="2" id="KW-0378">Hydrolase</keyword>
<dbReference type="AlphaFoldDB" id="A0A4P6V0R6"/>
<name>A0A4P6V0R6_9HYPH</name>
<dbReference type="SUPFAM" id="SSF53474">
    <property type="entry name" value="alpha/beta-Hydrolases"/>
    <property type="match status" value="1"/>
</dbReference>
<feature type="domain" description="AB hydrolase-1" evidence="1">
    <location>
        <begin position="36"/>
        <end position="285"/>
    </location>
</feature>
<dbReference type="PANTHER" id="PTHR43194">
    <property type="entry name" value="HYDROLASE ALPHA/BETA FOLD FAMILY"/>
    <property type="match status" value="1"/>
</dbReference>
<gene>
    <name evidence="2" type="ORF">E0E05_06160</name>
</gene>
<proteinExistence type="predicted"/>
<evidence type="ECO:0000259" key="1">
    <source>
        <dbReference type="Pfam" id="PF12697"/>
    </source>
</evidence>
<accession>A0A4P6V0R6</accession>
<dbReference type="RefSeq" id="WP_131615921.1">
    <property type="nucleotide sequence ID" value="NZ_CP036532.1"/>
</dbReference>
<reference evidence="2 3" key="1">
    <citation type="journal article" date="2017" name="Int. J. Syst. Evol. Microbiol.">
        <title>Roseitalea porphyridii gen. nov., sp. nov., isolated from a red alga, and reclassification of Hoeflea suaedae Chung et al. 2013 as Pseudohoeflea suaedae gen. nov., comb. nov.</title>
        <authorList>
            <person name="Hyeon J.W."/>
            <person name="Jeong S.E."/>
            <person name="Baek K."/>
            <person name="Jeon C.O."/>
        </authorList>
    </citation>
    <scope>NUCLEOTIDE SEQUENCE [LARGE SCALE GENOMIC DNA]</scope>
    <source>
        <strain evidence="2 3">MA7-20</strain>
    </source>
</reference>
<dbReference type="GO" id="GO:0016787">
    <property type="term" value="F:hydrolase activity"/>
    <property type="evidence" value="ECO:0007669"/>
    <property type="project" value="UniProtKB-KW"/>
</dbReference>
<evidence type="ECO:0000313" key="2">
    <source>
        <dbReference type="EMBL" id="QBK30219.1"/>
    </source>
</evidence>
<dbReference type="Proteomes" id="UP000293719">
    <property type="component" value="Chromosome"/>
</dbReference>